<accession>A0A6G1EA27</accession>
<keyword evidence="2" id="KW-1185">Reference proteome</keyword>
<organism evidence="1 2">
    <name type="scientific">Oryza meyeriana var. granulata</name>
    <dbReference type="NCBI Taxonomy" id="110450"/>
    <lineage>
        <taxon>Eukaryota</taxon>
        <taxon>Viridiplantae</taxon>
        <taxon>Streptophyta</taxon>
        <taxon>Embryophyta</taxon>
        <taxon>Tracheophyta</taxon>
        <taxon>Spermatophyta</taxon>
        <taxon>Magnoliopsida</taxon>
        <taxon>Liliopsida</taxon>
        <taxon>Poales</taxon>
        <taxon>Poaceae</taxon>
        <taxon>BOP clade</taxon>
        <taxon>Oryzoideae</taxon>
        <taxon>Oryzeae</taxon>
        <taxon>Oryzinae</taxon>
        <taxon>Oryza</taxon>
        <taxon>Oryza meyeriana</taxon>
    </lineage>
</organism>
<name>A0A6G1EA27_9ORYZ</name>
<gene>
    <name evidence="1" type="ORF">E2562_003098</name>
</gene>
<protein>
    <submittedName>
        <fullName evidence="1">Uncharacterized protein</fullName>
    </submittedName>
</protein>
<dbReference type="Proteomes" id="UP000479710">
    <property type="component" value="Unassembled WGS sequence"/>
</dbReference>
<sequence>MGGEKLLPISGGGADGGAFAFISKGWREVWDSASADLQQMRACADCELEHLVVSASVLAGHAGATAAAGGLPIAEVEFVRKWIQPKIMELQRQYSLMVHEGGWPPKAGASLRIDISGLRQSATPCGSQRH</sequence>
<dbReference type="EMBL" id="SPHZ02000004">
    <property type="protein sequence ID" value="KAF0921294.1"/>
    <property type="molecule type" value="Genomic_DNA"/>
</dbReference>
<evidence type="ECO:0000313" key="2">
    <source>
        <dbReference type="Proteomes" id="UP000479710"/>
    </source>
</evidence>
<comment type="caution">
    <text evidence="1">The sequence shown here is derived from an EMBL/GenBank/DDBJ whole genome shotgun (WGS) entry which is preliminary data.</text>
</comment>
<evidence type="ECO:0000313" key="1">
    <source>
        <dbReference type="EMBL" id="KAF0921294.1"/>
    </source>
</evidence>
<proteinExistence type="predicted"/>
<reference evidence="1 2" key="1">
    <citation type="submission" date="2019-11" db="EMBL/GenBank/DDBJ databases">
        <title>Whole genome sequence of Oryza granulata.</title>
        <authorList>
            <person name="Li W."/>
        </authorList>
    </citation>
    <scope>NUCLEOTIDE SEQUENCE [LARGE SCALE GENOMIC DNA]</scope>
    <source>
        <strain evidence="2">cv. Menghai</strain>
        <tissue evidence="1">Leaf</tissue>
    </source>
</reference>
<dbReference type="OrthoDB" id="44480at2759"/>
<dbReference type="AlphaFoldDB" id="A0A6G1EA27"/>